<organism evidence="2 3">
    <name type="scientific">Bacteroides vicugnae</name>
    <dbReference type="NCBI Taxonomy" id="3037989"/>
    <lineage>
        <taxon>Bacteria</taxon>
        <taxon>Pseudomonadati</taxon>
        <taxon>Bacteroidota</taxon>
        <taxon>Bacteroidia</taxon>
        <taxon>Bacteroidales</taxon>
        <taxon>Bacteroidaceae</taxon>
        <taxon>Bacteroides</taxon>
    </lineage>
</organism>
<feature type="compositionally biased region" description="Basic and acidic residues" evidence="1">
    <location>
        <begin position="366"/>
        <end position="383"/>
    </location>
</feature>
<dbReference type="Proteomes" id="UP001292913">
    <property type="component" value="Unassembled WGS sequence"/>
</dbReference>
<dbReference type="InterPro" id="IPR011604">
    <property type="entry name" value="PDDEXK-like_dom_sf"/>
</dbReference>
<protein>
    <submittedName>
        <fullName evidence="2">DUF2800 domain-containing protein</fullName>
    </submittedName>
</protein>
<evidence type="ECO:0000313" key="3">
    <source>
        <dbReference type="Proteomes" id="UP001292913"/>
    </source>
</evidence>
<sequence length="383" mass="43009">MSHAVLSPSSASRWLACTPSARLETQFPDKAGDFAKEGSLAHEFGELRLKRYSGLIDELEWTKKTSELVKDRLYSESLEEYAAGYANFVWEKFLLAQRTTSDAVLRIEERINLTAYVPEGFGTGDAVILADGTLEIIDLKYGKGVQVSAIDNKQMMLYALGALDMFGFMYAIHTVRMTIYQPRLDNISEWEMSVEELTTWGMNELAPRAKMAYTGDGSFVPGKHCQFCRAKAQCRTLAEKNLEAAKHEFEDASLLSDAEISEILLQVDLIKNWVTSVEEYALEAALDGKKFSGFKLVEGRSIRKYVDEKQVADRLVENGYKESAIYEPAKLKTITAMEKLVTKKAFTALLGDLVIKPQGKPTLAPESDKRQEWNSAENDFKNV</sequence>
<gene>
    <name evidence="2" type="ORF">QHG74_02015</name>
</gene>
<name>A0ABU5HKI4_9BACE</name>
<evidence type="ECO:0000256" key="1">
    <source>
        <dbReference type="SAM" id="MobiDB-lite"/>
    </source>
</evidence>
<evidence type="ECO:0000313" key="2">
    <source>
        <dbReference type="EMBL" id="MDY7256496.1"/>
    </source>
</evidence>
<dbReference type="EMBL" id="JARZAK010000001">
    <property type="protein sequence ID" value="MDY7256496.1"/>
    <property type="molecule type" value="Genomic_DNA"/>
</dbReference>
<feature type="region of interest" description="Disordered" evidence="1">
    <location>
        <begin position="360"/>
        <end position="383"/>
    </location>
</feature>
<reference evidence="2 3" key="1">
    <citation type="submission" date="2023-04" db="EMBL/GenBank/DDBJ databases">
        <title>Bacteroides pacosi sp. nov., isolated from the fecal material of an alpaca.</title>
        <authorList>
            <person name="Miller S."/>
            <person name="Hendry M."/>
            <person name="King J."/>
            <person name="Sankaranarayanan K."/>
            <person name="Lawson P.A."/>
        </authorList>
    </citation>
    <scope>NUCLEOTIDE SEQUENCE [LARGE SCALE GENOMIC DNA]</scope>
    <source>
        <strain evidence="2 3">A2-P53</strain>
    </source>
</reference>
<comment type="caution">
    <text evidence="2">The sequence shown here is derived from an EMBL/GenBank/DDBJ whole genome shotgun (WGS) entry which is preliminary data.</text>
</comment>
<proteinExistence type="predicted"/>
<keyword evidence="3" id="KW-1185">Reference proteome</keyword>
<dbReference type="RefSeq" id="WP_259022994.1">
    <property type="nucleotide sequence ID" value="NZ_JARZAK010000001.1"/>
</dbReference>
<accession>A0ABU5HKI4</accession>
<dbReference type="Pfam" id="PF10926">
    <property type="entry name" value="DUF2800"/>
    <property type="match status" value="1"/>
</dbReference>
<dbReference type="InterPro" id="IPR021229">
    <property type="entry name" value="DUF2800"/>
</dbReference>
<dbReference type="Gene3D" id="3.90.320.10">
    <property type="match status" value="1"/>
</dbReference>